<evidence type="ECO:0000313" key="3">
    <source>
        <dbReference type="Proteomes" id="UP000318478"/>
    </source>
</evidence>
<organism evidence="2 3">
    <name type="scientific">Posidoniimonas polymericola</name>
    <dbReference type="NCBI Taxonomy" id="2528002"/>
    <lineage>
        <taxon>Bacteria</taxon>
        <taxon>Pseudomonadati</taxon>
        <taxon>Planctomycetota</taxon>
        <taxon>Planctomycetia</taxon>
        <taxon>Pirellulales</taxon>
        <taxon>Lacipirellulaceae</taxon>
        <taxon>Posidoniimonas</taxon>
    </lineage>
</organism>
<comment type="caution">
    <text evidence="2">The sequence shown here is derived from an EMBL/GenBank/DDBJ whole genome shotgun (WGS) entry which is preliminary data.</text>
</comment>
<dbReference type="EMBL" id="SJPO01000002">
    <property type="protein sequence ID" value="TWT78391.1"/>
    <property type="molecule type" value="Genomic_DNA"/>
</dbReference>
<feature type="region of interest" description="Disordered" evidence="1">
    <location>
        <begin position="142"/>
        <end position="187"/>
    </location>
</feature>
<reference evidence="2 3" key="1">
    <citation type="submission" date="2019-02" db="EMBL/GenBank/DDBJ databases">
        <title>Deep-cultivation of Planctomycetes and their phenomic and genomic characterization uncovers novel biology.</title>
        <authorList>
            <person name="Wiegand S."/>
            <person name="Jogler M."/>
            <person name="Boedeker C."/>
            <person name="Pinto D."/>
            <person name="Vollmers J."/>
            <person name="Rivas-Marin E."/>
            <person name="Kohn T."/>
            <person name="Peeters S.H."/>
            <person name="Heuer A."/>
            <person name="Rast P."/>
            <person name="Oberbeckmann S."/>
            <person name="Bunk B."/>
            <person name="Jeske O."/>
            <person name="Meyerdierks A."/>
            <person name="Storesund J.E."/>
            <person name="Kallscheuer N."/>
            <person name="Luecker S."/>
            <person name="Lage O.M."/>
            <person name="Pohl T."/>
            <person name="Merkel B.J."/>
            <person name="Hornburger P."/>
            <person name="Mueller R.-W."/>
            <person name="Bruemmer F."/>
            <person name="Labrenz M."/>
            <person name="Spormann A.M."/>
            <person name="Op Den Camp H."/>
            <person name="Overmann J."/>
            <person name="Amann R."/>
            <person name="Jetten M.S.M."/>
            <person name="Mascher T."/>
            <person name="Medema M.H."/>
            <person name="Devos D.P."/>
            <person name="Kaster A.-K."/>
            <person name="Ovreas L."/>
            <person name="Rohde M."/>
            <person name="Galperin M.Y."/>
            <person name="Jogler C."/>
        </authorList>
    </citation>
    <scope>NUCLEOTIDE SEQUENCE [LARGE SCALE GENOMIC DNA]</scope>
    <source>
        <strain evidence="2 3">Pla123a</strain>
    </source>
</reference>
<sequence>MASSARRLPPLVLLCAALVGCGGAGGRPETVPVSGKVLLDGSPLAVGQIVFQPISGGQPAVGHLSGDGTFTLGTYSSDDGAAVGLHRVRVTSYSTQTGQPSSEAGGDSLGELLVPERYANFSTSGLEVSVLAAGNAPFIIQLIDDEKTQSEDGEGSGSDPNSDPDATDSIDSPEAPGSDVLEPAAEE</sequence>
<evidence type="ECO:0000313" key="2">
    <source>
        <dbReference type="EMBL" id="TWT78391.1"/>
    </source>
</evidence>
<dbReference type="OrthoDB" id="289097at2"/>
<evidence type="ECO:0000256" key="1">
    <source>
        <dbReference type="SAM" id="MobiDB-lite"/>
    </source>
</evidence>
<keyword evidence="3" id="KW-1185">Reference proteome</keyword>
<protein>
    <recommendedName>
        <fullName evidence="4">Carboxypeptidase regulatory-like domain-containing protein</fullName>
    </recommendedName>
</protein>
<name>A0A5C5YU83_9BACT</name>
<evidence type="ECO:0008006" key="4">
    <source>
        <dbReference type="Google" id="ProtNLM"/>
    </source>
</evidence>
<accession>A0A5C5YU83</accession>
<dbReference type="AlphaFoldDB" id="A0A5C5YU83"/>
<gene>
    <name evidence="2" type="ORF">Pla123a_11820</name>
</gene>
<dbReference type="RefSeq" id="WP_146584813.1">
    <property type="nucleotide sequence ID" value="NZ_SJPO01000002.1"/>
</dbReference>
<dbReference type="PROSITE" id="PS51257">
    <property type="entry name" value="PROKAR_LIPOPROTEIN"/>
    <property type="match status" value="1"/>
</dbReference>
<proteinExistence type="predicted"/>
<dbReference type="Proteomes" id="UP000318478">
    <property type="component" value="Unassembled WGS sequence"/>
</dbReference>